<dbReference type="AlphaFoldDB" id="W6RS77"/>
<dbReference type="EMBL" id="HG917868">
    <property type="protein sequence ID" value="CDM67411.1"/>
    <property type="molecule type" value="Genomic_DNA"/>
</dbReference>
<keyword evidence="6" id="KW-1185">Reference proteome</keyword>
<accession>W6RS77</accession>
<dbReference type="PATRIC" id="fig|1216932.3.peg.222"/>
<proteinExistence type="predicted"/>
<dbReference type="InterPro" id="IPR009057">
    <property type="entry name" value="Homeodomain-like_sf"/>
</dbReference>
<dbReference type="PROSITE" id="PS01124">
    <property type="entry name" value="HTH_ARAC_FAMILY_2"/>
    <property type="match status" value="1"/>
</dbReference>
<reference evidence="5 6" key="1">
    <citation type="submission" date="2013-11" db="EMBL/GenBank/DDBJ databases">
        <title>Complete genome sequence of Clostridum sp. M2/40.</title>
        <authorList>
            <person name="Wibberg D."/>
            <person name="Puehler A."/>
            <person name="Schlueter A."/>
        </authorList>
    </citation>
    <scope>NUCLEOTIDE SEQUENCE [LARGE SCALE GENOMIC DNA]</scope>
    <source>
        <strain evidence="6">M2/40</strain>
    </source>
</reference>
<dbReference type="eggNOG" id="COG2207">
    <property type="taxonomic scope" value="Bacteria"/>
</dbReference>
<keyword evidence="3" id="KW-0804">Transcription</keyword>
<evidence type="ECO:0000259" key="4">
    <source>
        <dbReference type="PROSITE" id="PS01124"/>
    </source>
</evidence>
<organism evidence="5 6">
    <name type="scientific">Clostridium bornimense</name>
    <dbReference type="NCBI Taxonomy" id="1216932"/>
    <lineage>
        <taxon>Bacteria</taxon>
        <taxon>Bacillati</taxon>
        <taxon>Bacillota</taxon>
        <taxon>Clostridia</taxon>
        <taxon>Eubacteriales</taxon>
        <taxon>Clostridiaceae</taxon>
        <taxon>Clostridium</taxon>
    </lineage>
</organism>
<dbReference type="SMART" id="SM00342">
    <property type="entry name" value="HTH_ARAC"/>
    <property type="match status" value="1"/>
</dbReference>
<dbReference type="InterPro" id="IPR018060">
    <property type="entry name" value="HTH_AraC"/>
</dbReference>
<name>W6RS77_9CLOT</name>
<dbReference type="KEGG" id="clt:CM240_0241"/>
<keyword evidence="2" id="KW-0238">DNA-binding</keyword>
<gene>
    <name evidence="5" type="ORF">CM240_0241</name>
</gene>
<evidence type="ECO:0000256" key="3">
    <source>
        <dbReference type="ARBA" id="ARBA00023163"/>
    </source>
</evidence>
<dbReference type="InterPro" id="IPR018062">
    <property type="entry name" value="HTH_AraC-typ_CS"/>
</dbReference>
<sequence length="231" mass="26802">MNTSLSSITDFFNFFNLPIAILDNNFSMIYNRCYGKKEKNLFNELNVVEDLKKLNFKPSSVQLDYKDDIAITTILFYDNKKPMFLLIGPYNLTDSNANFVTNPECLYHLTSLITNILNVNSPNITSPIVSRAIDYIEENYAESITMDDICSEFNINKCYFCCVFKNKTGTTFVNYLNNYRVEKSKELLQNSSLSLLEISIAVGFNNQSYYSTIFKKFVDMTPLEYRYNFSK</sequence>
<protein>
    <submittedName>
        <fullName evidence="5">Putative transcriptional regulator</fullName>
    </submittedName>
</protein>
<evidence type="ECO:0000313" key="6">
    <source>
        <dbReference type="Proteomes" id="UP000019426"/>
    </source>
</evidence>
<dbReference type="STRING" id="1216932.CM240_0241"/>
<dbReference type="PROSITE" id="PS00041">
    <property type="entry name" value="HTH_ARAC_FAMILY_1"/>
    <property type="match status" value="1"/>
</dbReference>
<dbReference type="PANTHER" id="PTHR43280">
    <property type="entry name" value="ARAC-FAMILY TRANSCRIPTIONAL REGULATOR"/>
    <property type="match status" value="1"/>
</dbReference>
<dbReference type="SUPFAM" id="SSF46689">
    <property type="entry name" value="Homeodomain-like"/>
    <property type="match status" value="2"/>
</dbReference>
<dbReference type="GO" id="GO:0043565">
    <property type="term" value="F:sequence-specific DNA binding"/>
    <property type="evidence" value="ECO:0007669"/>
    <property type="project" value="InterPro"/>
</dbReference>
<dbReference type="Proteomes" id="UP000019426">
    <property type="component" value="Chromosome M2/40_rep1"/>
</dbReference>
<dbReference type="GO" id="GO:0003700">
    <property type="term" value="F:DNA-binding transcription factor activity"/>
    <property type="evidence" value="ECO:0007669"/>
    <property type="project" value="InterPro"/>
</dbReference>
<dbReference type="HOGENOM" id="CLU_036605_4_0_9"/>
<keyword evidence="1" id="KW-0805">Transcription regulation</keyword>
<dbReference type="RefSeq" id="WP_044035869.1">
    <property type="nucleotide sequence ID" value="NZ_HG917868.1"/>
</dbReference>
<evidence type="ECO:0000313" key="5">
    <source>
        <dbReference type="EMBL" id="CDM67411.1"/>
    </source>
</evidence>
<dbReference type="Pfam" id="PF12833">
    <property type="entry name" value="HTH_18"/>
    <property type="match status" value="1"/>
</dbReference>
<feature type="domain" description="HTH araC/xylS-type" evidence="4">
    <location>
        <begin position="130"/>
        <end position="228"/>
    </location>
</feature>
<evidence type="ECO:0000256" key="1">
    <source>
        <dbReference type="ARBA" id="ARBA00023015"/>
    </source>
</evidence>
<dbReference type="PANTHER" id="PTHR43280:SF28">
    <property type="entry name" value="HTH-TYPE TRANSCRIPTIONAL ACTIVATOR RHAS"/>
    <property type="match status" value="1"/>
</dbReference>
<dbReference type="Gene3D" id="1.10.10.60">
    <property type="entry name" value="Homeodomain-like"/>
    <property type="match status" value="2"/>
</dbReference>
<evidence type="ECO:0000256" key="2">
    <source>
        <dbReference type="ARBA" id="ARBA00023125"/>
    </source>
</evidence>